<evidence type="ECO:0000256" key="7">
    <source>
        <dbReference type="ARBA" id="ARBA00023015"/>
    </source>
</evidence>
<dbReference type="Pfam" id="PF00096">
    <property type="entry name" value="zf-C2H2"/>
    <property type="match status" value="1"/>
</dbReference>
<keyword evidence="4" id="KW-0677">Repeat</keyword>
<feature type="non-terminal residue" evidence="14">
    <location>
        <position position="1"/>
    </location>
</feature>
<reference evidence="15" key="1">
    <citation type="submission" date="2022-10" db="EMBL/GenBank/DDBJ databases">
        <title>Genome assembly of Pristionchus species.</title>
        <authorList>
            <person name="Yoshida K."/>
            <person name="Sommer R.J."/>
        </authorList>
    </citation>
    <scope>NUCLEOTIDE SEQUENCE [LARGE SCALE GENOMIC DNA]</scope>
    <source>
        <strain evidence="15">RS5460</strain>
    </source>
</reference>
<name>A0AAN5D6S5_9BILA</name>
<keyword evidence="5 11" id="KW-0863">Zinc-finger</keyword>
<evidence type="ECO:0000256" key="1">
    <source>
        <dbReference type="ARBA" id="ARBA00004123"/>
    </source>
</evidence>
<evidence type="ECO:0000313" key="14">
    <source>
        <dbReference type="EMBL" id="GMR56664.1"/>
    </source>
</evidence>
<dbReference type="Gene3D" id="3.30.160.60">
    <property type="entry name" value="Classic Zinc Finger"/>
    <property type="match status" value="2"/>
</dbReference>
<evidence type="ECO:0000256" key="6">
    <source>
        <dbReference type="ARBA" id="ARBA00022833"/>
    </source>
</evidence>
<proteinExistence type="inferred from homology"/>
<feature type="domain" description="C2H2-type" evidence="13">
    <location>
        <begin position="28"/>
        <end position="55"/>
    </location>
</feature>
<evidence type="ECO:0000259" key="13">
    <source>
        <dbReference type="PROSITE" id="PS50157"/>
    </source>
</evidence>
<dbReference type="SMART" id="SM00355">
    <property type="entry name" value="ZnF_C2H2"/>
    <property type="match status" value="3"/>
</dbReference>
<accession>A0AAN5D6S5</accession>
<keyword evidence="10" id="KW-0539">Nucleus</keyword>
<evidence type="ECO:0000256" key="11">
    <source>
        <dbReference type="PROSITE-ProRule" id="PRU00042"/>
    </source>
</evidence>
<dbReference type="PROSITE" id="PS00028">
    <property type="entry name" value="ZINC_FINGER_C2H2_1"/>
    <property type="match status" value="1"/>
</dbReference>
<feature type="compositionally biased region" description="Basic and acidic residues" evidence="12">
    <location>
        <begin position="10"/>
        <end position="24"/>
    </location>
</feature>
<dbReference type="PROSITE" id="PS50157">
    <property type="entry name" value="ZINC_FINGER_C2H2_2"/>
    <property type="match status" value="2"/>
</dbReference>
<organism evidence="14 15">
    <name type="scientific">Pristionchus mayeri</name>
    <dbReference type="NCBI Taxonomy" id="1317129"/>
    <lineage>
        <taxon>Eukaryota</taxon>
        <taxon>Metazoa</taxon>
        <taxon>Ecdysozoa</taxon>
        <taxon>Nematoda</taxon>
        <taxon>Chromadorea</taxon>
        <taxon>Rhabditida</taxon>
        <taxon>Rhabditina</taxon>
        <taxon>Diplogasteromorpha</taxon>
        <taxon>Diplogasteroidea</taxon>
        <taxon>Neodiplogasteridae</taxon>
        <taxon>Pristionchus</taxon>
    </lineage>
</organism>
<dbReference type="InterPro" id="IPR036236">
    <property type="entry name" value="Znf_C2H2_sf"/>
</dbReference>
<dbReference type="AlphaFoldDB" id="A0AAN5D6S5"/>
<comment type="subcellular location">
    <subcellularLocation>
        <location evidence="1">Nucleus</location>
    </subcellularLocation>
</comment>
<keyword evidence="9" id="KW-0804">Transcription</keyword>
<dbReference type="EMBL" id="BTRK01000006">
    <property type="protein sequence ID" value="GMR56664.1"/>
    <property type="molecule type" value="Genomic_DNA"/>
</dbReference>
<sequence>EKKINNSGKIGHEESSENKSMSTKEKSFECTECGKKVKTKQILSDHMRIHGGEKPYTCPYCTYSANTRPTLYSHIRCIHKIQPFACITCNMQFARQVSLKAHLAAYPGHRTPLKRPFESLVEEEPIDEQPVPS</sequence>
<dbReference type="SUPFAM" id="SSF57667">
    <property type="entry name" value="beta-beta-alpha zinc fingers"/>
    <property type="match status" value="2"/>
</dbReference>
<gene>
    <name evidence="14" type="ORF">PMAYCL1PPCAC_26859</name>
</gene>
<evidence type="ECO:0000313" key="15">
    <source>
        <dbReference type="Proteomes" id="UP001328107"/>
    </source>
</evidence>
<feature type="region of interest" description="Disordered" evidence="12">
    <location>
        <begin position="1"/>
        <end position="24"/>
    </location>
</feature>
<dbReference type="InterPro" id="IPR050589">
    <property type="entry name" value="Ikaros_C2H2-ZF"/>
</dbReference>
<evidence type="ECO:0000256" key="5">
    <source>
        <dbReference type="ARBA" id="ARBA00022771"/>
    </source>
</evidence>
<evidence type="ECO:0000256" key="10">
    <source>
        <dbReference type="ARBA" id="ARBA00023242"/>
    </source>
</evidence>
<evidence type="ECO:0000256" key="3">
    <source>
        <dbReference type="ARBA" id="ARBA00022723"/>
    </source>
</evidence>
<feature type="domain" description="C2H2-type" evidence="13">
    <location>
        <begin position="84"/>
        <end position="111"/>
    </location>
</feature>
<evidence type="ECO:0000256" key="9">
    <source>
        <dbReference type="ARBA" id="ARBA00023163"/>
    </source>
</evidence>
<evidence type="ECO:0000256" key="8">
    <source>
        <dbReference type="ARBA" id="ARBA00023125"/>
    </source>
</evidence>
<dbReference type="GO" id="GO:0003690">
    <property type="term" value="F:double-stranded DNA binding"/>
    <property type="evidence" value="ECO:0007669"/>
    <property type="project" value="UniProtKB-ARBA"/>
</dbReference>
<evidence type="ECO:0000256" key="2">
    <source>
        <dbReference type="ARBA" id="ARBA00006991"/>
    </source>
</evidence>
<keyword evidence="6" id="KW-0862">Zinc</keyword>
<dbReference type="GO" id="GO:0005634">
    <property type="term" value="C:nucleus"/>
    <property type="evidence" value="ECO:0007669"/>
    <property type="project" value="UniProtKB-SubCell"/>
</dbReference>
<dbReference type="FunFam" id="3.30.160.60:FF:001370">
    <property type="entry name" value="Zinc finger protein"/>
    <property type="match status" value="1"/>
</dbReference>
<evidence type="ECO:0000256" key="12">
    <source>
        <dbReference type="SAM" id="MobiDB-lite"/>
    </source>
</evidence>
<feature type="non-terminal residue" evidence="14">
    <location>
        <position position="133"/>
    </location>
</feature>
<comment type="caution">
    <text evidence="14">The sequence shown here is derived from an EMBL/GenBank/DDBJ whole genome shotgun (WGS) entry which is preliminary data.</text>
</comment>
<protein>
    <recommendedName>
        <fullName evidence="13">C2H2-type domain-containing protein</fullName>
    </recommendedName>
</protein>
<keyword evidence="3" id="KW-0479">Metal-binding</keyword>
<evidence type="ECO:0000256" key="4">
    <source>
        <dbReference type="ARBA" id="ARBA00022737"/>
    </source>
</evidence>
<keyword evidence="15" id="KW-1185">Reference proteome</keyword>
<dbReference type="Proteomes" id="UP001328107">
    <property type="component" value="Unassembled WGS sequence"/>
</dbReference>
<dbReference type="InterPro" id="IPR013087">
    <property type="entry name" value="Znf_C2H2_type"/>
</dbReference>
<keyword evidence="7" id="KW-0805">Transcription regulation</keyword>
<dbReference type="PANTHER" id="PTHR24404">
    <property type="entry name" value="ZINC FINGER PROTEIN"/>
    <property type="match status" value="1"/>
</dbReference>
<comment type="similarity">
    <text evidence="2">Belongs to the krueppel C2H2-type zinc-finger protein family.</text>
</comment>
<dbReference type="GO" id="GO:0008270">
    <property type="term" value="F:zinc ion binding"/>
    <property type="evidence" value="ECO:0007669"/>
    <property type="project" value="UniProtKB-KW"/>
</dbReference>
<keyword evidence="8" id="KW-0238">DNA-binding</keyword>
<dbReference type="Pfam" id="PF12874">
    <property type="entry name" value="zf-met"/>
    <property type="match status" value="1"/>
</dbReference>